<protein>
    <submittedName>
        <fullName evidence="2">Uncharacterized protein</fullName>
    </submittedName>
</protein>
<sequence>MSYEERRATESSETSSQCTSSDSVTGLSTLTIAVHPSITMDSFNNNESSSFLCSSTPSSTMASPLMFQKEEDLQPNGTNFITANKTSHIAVGLSTVV</sequence>
<evidence type="ECO:0000313" key="2">
    <source>
        <dbReference type="EMBL" id="TWW79295.1"/>
    </source>
</evidence>
<reference evidence="2 3" key="1">
    <citation type="submission" date="2019-04" db="EMBL/GenBank/DDBJ databases">
        <title>Chromosome genome assembly for Takifugu flavidus.</title>
        <authorList>
            <person name="Xiao S."/>
        </authorList>
    </citation>
    <scope>NUCLEOTIDE SEQUENCE [LARGE SCALE GENOMIC DNA]</scope>
    <source>
        <strain evidence="2">HTHZ2018</strain>
        <tissue evidence="2">Muscle</tissue>
    </source>
</reference>
<dbReference type="Proteomes" id="UP000324091">
    <property type="component" value="Chromosome 10"/>
</dbReference>
<name>A0A5C6PIS0_9TELE</name>
<gene>
    <name evidence="2" type="ORF">D4764_10G0003250</name>
</gene>
<dbReference type="EMBL" id="RHFK02000002">
    <property type="protein sequence ID" value="TWW79295.1"/>
    <property type="molecule type" value="Genomic_DNA"/>
</dbReference>
<evidence type="ECO:0000313" key="3">
    <source>
        <dbReference type="Proteomes" id="UP000324091"/>
    </source>
</evidence>
<feature type="compositionally biased region" description="Basic and acidic residues" evidence="1">
    <location>
        <begin position="1"/>
        <end position="10"/>
    </location>
</feature>
<comment type="caution">
    <text evidence="2">The sequence shown here is derived from an EMBL/GenBank/DDBJ whole genome shotgun (WGS) entry which is preliminary data.</text>
</comment>
<feature type="compositionally biased region" description="Low complexity" evidence="1">
    <location>
        <begin position="11"/>
        <end position="23"/>
    </location>
</feature>
<organism evidence="2 3">
    <name type="scientific">Takifugu flavidus</name>
    <name type="common">sansaifugu</name>
    <dbReference type="NCBI Taxonomy" id="433684"/>
    <lineage>
        <taxon>Eukaryota</taxon>
        <taxon>Metazoa</taxon>
        <taxon>Chordata</taxon>
        <taxon>Craniata</taxon>
        <taxon>Vertebrata</taxon>
        <taxon>Euteleostomi</taxon>
        <taxon>Actinopterygii</taxon>
        <taxon>Neopterygii</taxon>
        <taxon>Teleostei</taxon>
        <taxon>Neoteleostei</taxon>
        <taxon>Acanthomorphata</taxon>
        <taxon>Eupercaria</taxon>
        <taxon>Tetraodontiformes</taxon>
        <taxon>Tetradontoidea</taxon>
        <taxon>Tetraodontidae</taxon>
        <taxon>Takifugu</taxon>
    </lineage>
</organism>
<dbReference type="AlphaFoldDB" id="A0A5C6PIS0"/>
<proteinExistence type="predicted"/>
<evidence type="ECO:0000256" key="1">
    <source>
        <dbReference type="SAM" id="MobiDB-lite"/>
    </source>
</evidence>
<keyword evidence="3" id="KW-1185">Reference proteome</keyword>
<accession>A0A5C6PIS0</accession>
<feature type="region of interest" description="Disordered" evidence="1">
    <location>
        <begin position="1"/>
        <end position="23"/>
    </location>
</feature>